<dbReference type="PANTHER" id="PTHR37294">
    <property type="entry name" value="3'-5' EXORIBONUCLEASE YHAM"/>
    <property type="match status" value="1"/>
</dbReference>
<dbReference type="InterPro" id="IPR006674">
    <property type="entry name" value="HD_domain"/>
</dbReference>
<evidence type="ECO:0000259" key="2">
    <source>
        <dbReference type="Pfam" id="PF01966"/>
    </source>
</evidence>
<dbReference type="PANTHER" id="PTHR37294:SF1">
    <property type="entry name" value="3'-5' EXORIBONUCLEASE YHAM"/>
    <property type="match status" value="1"/>
</dbReference>
<evidence type="ECO:0000313" key="4">
    <source>
        <dbReference type="Proteomes" id="UP000215596"/>
    </source>
</evidence>
<dbReference type="SUPFAM" id="SSF109604">
    <property type="entry name" value="HD-domain/PDEase-like"/>
    <property type="match status" value="1"/>
</dbReference>
<dbReference type="OrthoDB" id="9778453at2"/>
<organism evidence="3 4">
    <name type="scientific">Paenibacillus campinasensis</name>
    <dbReference type="NCBI Taxonomy" id="66347"/>
    <lineage>
        <taxon>Bacteria</taxon>
        <taxon>Bacillati</taxon>
        <taxon>Bacillota</taxon>
        <taxon>Bacilli</taxon>
        <taxon>Bacillales</taxon>
        <taxon>Paenibacillaceae</taxon>
        <taxon>Paenibacillus</taxon>
    </lineage>
</organism>
<sequence length="337" mass="37947">MKPINQLRIQDEFVGFYLLKELNLRQTSGTPPKDYFDIVLSDATGQISAKYWDVTIQDKETFFPMQLVKIQGTVQSYRDQPQVKISRIRRATDDDGVSITDYVKAAPLRPVDLLHTIKLAIKSIAHEEIRMIVTYCADKVEDKLMHYPAAKSYHHAYFAGLAYHIVRMLEIGDFICKQRPFLNPDLIKAGIILHDIAKPEEMIAQMGIVTDYSNQGKLIGHIALASGWIVEAAIYHGISLDSELVLGLQHLVLSHHNLGEWGSPVQPQTAEAVALHYIDMMDAKLQMVEDALDTTAPSEPWTPMIRGLENKALYRLKIEEESVRSGNEKETIAPPSG</sequence>
<dbReference type="RefSeq" id="WP_095263900.1">
    <property type="nucleotide sequence ID" value="NZ_NPBY01000014.1"/>
</dbReference>
<dbReference type="InterPro" id="IPR012340">
    <property type="entry name" value="NA-bd_OB-fold"/>
</dbReference>
<dbReference type="AlphaFoldDB" id="A0A268F0Q7"/>
<dbReference type="Pfam" id="PF01966">
    <property type="entry name" value="HD"/>
    <property type="match status" value="1"/>
</dbReference>
<dbReference type="Gene3D" id="2.40.50.140">
    <property type="entry name" value="Nucleic acid-binding proteins"/>
    <property type="match status" value="1"/>
</dbReference>
<dbReference type="InterPro" id="IPR050798">
    <property type="entry name" value="YhaM_exoribonuc/phosphodiest"/>
</dbReference>
<name>A0A268F0Q7_9BACL</name>
<gene>
    <name evidence="3" type="ORF">CHH67_05035</name>
</gene>
<dbReference type="Gene3D" id="1.10.3210.10">
    <property type="entry name" value="Hypothetical protein af1432"/>
    <property type="match status" value="1"/>
</dbReference>
<protein>
    <submittedName>
        <fullName evidence="3">Phosphohydrolase</fullName>
    </submittedName>
</protein>
<accession>A0A268F0Q7</accession>
<dbReference type="GO" id="GO:0031125">
    <property type="term" value="P:rRNA 3'-end processing"/>
    <property type="evidence" value="ECO:0007669"/>
    <property type="project" value="TreeGrafter"/>
</dbReference>
<proteinExistence type="predicted"/>
<feature type="domain" description="HD" evidence="2">
    <location>
        <begin position="162"/>
        <end position="283"/>
    </location>
</feature>
<reference evidence="3 4" key="1">
    <citation type="submission" date="2017-07" db="EMBL/GenBank/DDBJ databases">
        <title>Isolation and whole genome analysis of endospore-forming bacteria from heroin.</title>
        <authorList>
            <person name="Kalinowski J."/>
            <person name="Ahrens B."/>
            <person name="Al-Dilaimi A."/>
            <person name="Winkler A."/>
            <person name="Wibberg D."/>
            <person name="Schleenbecker U."/>
            <person name="Ruckert C."/>
            <person name="Wolfel R."/>
            <person name="Grass G."/>
        </authorList>
    </citation>
    <scope>NUCLEOTIDE SEQUENCE [LARGE SCALE GENOMIC DNA]</scope>
    <source>
        <strain evidence="3 4">7537-G1</strain>
    </source>
</reference>
<evidence type="ECO:0000313" key="3">
    <source>
        <dbReference type="EMBL" id="PAD78952.1"/>
    </source>
</evidence>
<comment type="caution">
    <text evidence="3">The sequence shown here is derived from an EMBL/GenBank/DDBJ whole genome shotgun (WGS) entry which is preliminary data.</text>
</comment>
<keyword evidence="1 3" id="KW-0378">Hydrolase</keyword>
<dbReference type="EMBL" id="NPBY01000014">
    <property type="protein sequence ID" value="PAD78952.1"/>
    <property type="molecule type" value="Genomic_DNA"/>
</dbReference>
<evidence type="ECO:0000256" key="1">
    <source>
        <dbReference type="ARBA" id="ARBA00022801"/>
    </source>
</evidence>
<dbReference type="InterPro" id="IPR003607">
    <property type="entry name" value="HD/PDEase_dom"/>
</dbReference>
<dbReference type="SUPFAM" id="SSF50249">
    <property type="entry name" value="Nucleic acid-binding proteins"/>
    <property type="match status" value="1"/>
</dbReference>
<dbReference type="Proteomes" id="UP000215596">
    <property type="component" value="Unassembled WGS sequence"/>
</dbReference>
<dbReference type="CDD" id="cd04492">
    <property type="entry name" value="YhaM_OBF_like"/>
    <property type="match status" value="1"/>
</dbReference>
<dbReference type="CDD" id="cd00077">
    <property type="entry name" value="HDc"/>
    <property type="match status" value="1"/>
</dbReference>
<dbReference type="GO" id="GO:0016787">
    <property type="term" value="F:hydrolase activity"/>
    <property type="evidence" value="ECO:0007669"/>
    <property type="project" value="UniProtKB-KW"/>
</dbReference>